<keyword evidence="4 7" id="KW-0804">Transcription</keyword>
<dbReference type="OrthoDB" id="5323195at2759"/>
<dbReference type="InterPro" id="IPR036390">
    <property type="entry name" value="WH_DNA-bd_sf"/>
</dbReference>
<evidence type="ECO:0000259" key="9">
    <source>
        <dbReference type="PROSITE" id="PS51351"/>
    </source>
</evidence>
<dbReference type="OMA" id="AFKRRAM"/>
<dbReference type="InterPro" id="IPR040501">
    <property type="entry name" value="TFA2_Winged_2"/>
</dbReference>
<dbReference type="GO" id="GO:0006367">
    <property type="term" value="P:transcription initiation at RNA polymerase II promoter"/>
    <property type="evidence" value="ECO:0007669"/>
    <property type="project" value="UniProtKB-UniRule"/>
</dbReference>
<dbReference type="PANTHER" id="PTHR12716:SF8">
    <property type="entry name" value="TRANSCRIPTION INITIATION FACTOR IIE SUBUNIT BETA"/>
    <property type="match status" value="1"/>
</dbReference>
<dbReference type="InterPro" id="IPR036388">
    <property type="entry name" value="WH-like_DNA-bd_sf"/>
</dbReference>
<dbReference type="EnsemblMetazoa" id="XM_038221026.1">
    <property type="protein sequence ID" value="XP_038076954.1"/>
    <property type="gene ID" value="LOC119744851"/>
</dbReference>
<dbReference type="PIRSF" id="PIRSF016398">
    <property type="entry name" value="TFIIE-beta"/>
    <property type="match status" value="1"/>
</dbReference>
<feature type="compositionally biased region" description="Basic residues" evidence="8">
    <location>
        <begin position="248"/>
        <end position="264"/>
    </location>
</feature>
<comment type="function">
    <text evidence="6 7">Recruits TFIIH to the initiation complex and stimulates the RNA polymerase II C-terminal domain kinase and DNA-dependent ATPase activities of TFIIH. Both TFIIH and TFIIE are required for promoter clearance by RNA polymerase.</text>
</comment>
<feature type="region of interest" description="Disordered" evidence="8">
    <location>
        <begin position="240"/>
        <end position="285"/>
    </location>
</feature>
<keyword evidence="2 7" id="KW-0805">Transcription regulation</keyword>
<evidence type="ECO:0000256" key="4">
    <source>
        <dbReference type="ARBA" id="ARBA00023163"/>
    </source>
</evidence>
<dbReference type="RefSeq" id="XP_038076954.1">
    <property type="nucleotide sequence ID" value="XM_038221026.1"/>
</dbReference>
<dbReference type="Pfam" id="PF02186">
    <property type="entry name" value="TFIIE_beta"/>
    <property type="match status" value="1"/>
</dbReference>
<evidence type="ECO:0000313" key="11">
    <source>
        <dbReference type="Proteomes" id="UP000887568"/>
    </source>
</evidence>
<evidence type="ECO:0000256" key="6">
    <source>
        <dbReference type="ARBA" id="ARBA00025581"/>
    </source>
</evidence>
<feature type="domain" description="TFIIE beta" evidence="9">
    <location>
        <begin position="53"/>
        <end position="141"/>
    </location>
</feature>
<dbReference type="PROSITE" id="PS51351">
    <property type="entry name" value="TFIIE_BETA_C"/>
    <property type="match status" value="1"/>
</dbReference>
<reference evidence="10" key="1">
    <citation type="submission" date="2022-11" db="UniProtKB">
        <authorList>
            <consortium name="EnsemblMetazoa"/>
        </authorList>
    </citation>
    <scope>IDENTIFICATION</scope>
</reference>
<dbReference type="GO" id="GO:0001097">
    <property type="term" value="F:TFIIH-class transcription factor complex binding"/>
    <property type="evidence" value="ECO:0007669"/>
    <property type="project" value="TreeGrafter"/>
</dbReference>
<dbReference type="FunFam" id="1.10.10.10:FF:000177">
    <property type="entry name" value="Transcription initiation factor IIE subunit beta"/>
    <property type="match status" value="1"/>
</dbReference>
<dbReference type="InterPro" id="IPR016656">
    <property type="entry name" value="TFIIE-bsu"/>
</dbReference>
<feature type="region of interest" description="Disordered" evidence="8">
    <location>
        <begin position="16"/>
        <end position="58"/>
    </location>
</feature>
<organism evidence="10 11">
    <name type="scientific">Patiria miniata</name>
    <name type="common">Bat star</name>
    <name type="synonym">Asterina miniata</name>
    <dbReference type="NCBI Taxonomy" id="46514"/>
    <lineage>
        <taxon>Eukaryota</taxon>
        <taxon>Metazoa</taxon>
        <taxon>Echinodermata</taxon>
        <taxon>Eleutherozoa</taxon>
        <taxon>Asterozoa</taxon>
        <taxon>Asteroidea</taxon>
        <taxon>Valvatacea</taxon>
        <taxon>Valvatida</taxon>
        <taxon>Asterinidae</taxon>
        <taxon>Patiria</taxon>
    </lineage>
</organism>
<evidence type="ECO:0000256" key="1">
    <source>
        <dbReference type="ARBA" id="ARBA00004123"/>
    </source>
</evidence>
<dbReference type="GO" id="GO:0003677">
    <property type="term" value="F:DNA binding"/>
    <property type="evidence" value="ECO:0007669"/>
    <property type="project" value="UniProtKB-UniRule"/>
</dbReference>
<dbReference type="Proteomes" id="UP000887568">
    <property type="component" value="Unplaced"/>
</dbReference>
<evidence type="ECO:0000313" key="10">
    <source>
        <dbReference type="EnsemblMetazoa" id="XP_038076954.1"/>
    </source>
</evidence>
<dbReference type="GO" id="GO:0005673">
    <property type="term" value="C:transcription factor TFIIE complex"/>
    <property type="evidence" value="ECO:0007669"/>
    <property type="project" value="UniProtKB-UniRule"/>
</dbReference>
<dbReference type="SUPFAM" id="SSF46785">
    <property type="entry name" value="Winged helix' DNA-binding domain"/>
    <property type="match status" value="1"/>
</dbReference>
<evidence type="ECO:0000256" key="7">
    <source>
        <dbReference type="PIRNR" id="PIRNR016398"/>
    </source>
</evidence>
<proteinExistence type="inferred from homology"/>
<dbReference type="EnsemblMetazoa" id="XM_038221027.1">
    <property type="protein sequence ID" value="XP_038076955.1"/>
    <property type="gene ID" value="LOC119744851"/>
</dbReference>
<dbReference type="Pfam" id="PF18121">
    <property type="entry name" value="TFA2_Winged_2"/>
    <property type="match status" value="1"/>
</dbReference>
<dbReference type="AlphaFoldDB" id="A0A914BLH2"/>
<name>A0A914BLH2_PATMI</name>
<evidence type="ECO:0000256" key="2">
    <source>
        <dbReference type="ARBA" id="ARBA00023015"/>
    </source>
</evidence>
<keyword evidence="3 7" id="KW-0238">DNA-binding</keyword>
<comment type="similarity">
    <text evidence="7">Belongs to the TFIIE beta subunit family.</text>
</comment>
<dbReference type="PANTHER" id="PTHR12716">
    <property type="entry name" value="TRANSCRIPTION INITIATION FACTOR IIE, BETA SUBUNIT"/>
    <property type="match status" value="1"/>
</dbReference>
<accession>A0A914BLH2</accession>
<dbReference type="Gene3D" id="1.10.10.10">
    <property type="entry name" value="Winged helix-like DNA-binding domain superfamily/Winged helix DNA-binding domain"/>
    <property type="match status" value="1"/>
</dbReference>
<comment type="subcellular location">
    <subcellularLocation>
        <location evidence="1 7">Nucleus</location>
    </subcellularLocation>
</comment>
<evidence type="ECO:0000256" key="5">
    <source>
        <dbReference type="ARBA" id="ARBA00023242"/>
    </source>
</evidence>
<keyword evidence="11" id="KW-1185">Reference proteome</keyword>
<dbReference type="CTD" id="2961"/>
<dbReference type="CDD" id="cd07977">
    <property type="entry name" value="TFIIE_beta_winged_helix"/>
    <property type="match status" value="1"/>
</dbReference>
<comment type="subunit">
    <text evidence="7">Tetramer of two alpha and two beta chains.</text>
</comment>
<dbReference type="RefSeq" id="XP_038076955.1">
    <property type="nucleotide sequence ID" value="XM_038221027.1"/>
</dbReference>
<protein>
    <recommendedName>
        <fullName evidence="7">Transcription initiation factor IIE subunit beta</fullName>
    </recommendedName>
</protein>
<sequence length="285" mass="32400">MDAALLRERDAFRKRALAQPVIEKRPKPSSSSQQAKRRKPAGAGRQGHGSGSSAGGFNYKMMQGSSKYKFGVLAKIVDFMKQRHQQGDTFPLSIEEILDETKQLDVGAKQKMWLINEALPNNPKMVMEDGKYFYKATFTLRSRKGLERLLKKHDQQGLGGIMMDDIQESLPNYEKCIKALGDLVIIITRPDKKKVVFFNDKSAQLNIDEELKELWNTTAVDSIDETKIEEHLRKQGISSMEDLSLKHVPQRKKRAGRKGPRKFKTHNDHLTGVLQDYSQDTTKPS</sequence>
<dbReference type="InterPro" id="IPR003166">
    <property type="entry name" value="TFIIE_bsu_DNA-bd"/>
</dbReference>
<evidence type="ECO:0000256" key="3">
    <source>
        <dbReference type="ARBA" id="ARBA00023125"/>
    </source>
</evidence>
<dbReference type="GeneID" id="119744851"/>
<feature type="compositionally biased region" description="Polar residues" evidence="8">
    <location>
        <begin position="276"/>
        <end position="285"/>
    </location>
</feature>
<feature type="compositionally biased region" description="Gly residues" evidence="8">
    <location>
        <begin position="44"/>
        <end position="54"/>
    </location>
</feature>
<keyword evidence="5 7" id="KW-0539">Nucleus</keyword>
<evidence type="ECO:0000256" key="8">
    <source>
        <dbReference type="SAM" id="MobiDB-lite"/>
    </source>
</evidence>